<proteinExistence type="predicted"/>
<gene>
    <name evidence="3" type="ORF">OH76DRAFT_1483416</name>
</gene>
<dbReference type="OrthoDB" id="2755036at2759"/>
<sequence length="237" mass="25649">MSANTVTDVTSILNATLAYDLKLVSFAIISLLLYDCCLNLPREIPYIWGRRPNLLGVLCNVMLHADIIMRLVAYTGGAVFLALRAYALSGGKCFLAVMIFLSNEVSISPNITPRLRAYWHASPITLASVLLRNGILCFALPIVMASVLWGLEENDTGEITAELVSYIGPVRDALTSIVTSRFLLDLSELATRAQAAEVASGIGAPTLTIYLTPRTSEVPSVGFEDDMDTGSALQEYV</sequence>
<dbReference type="Pfam" id="PF20151">
    <property type="entry name" value="DUF6533"/>
    <property type="match status" value="1"/>
</dbReference>
<accession>A0A371D8S5</accession>
<keyword evidence="4" id="KW-1185">Reference proteome</keyword>
<evidence type="ECO:0000313" key="4">
    <source>
        <dbReference type="Proteomes" id="UP000256964"/>
    </source>
</evidence>
<dbReference type="AlphaFoldDB" id="A0A371D8S5"/>
<keyword evidence="1" id="KW-0812">Transmembrane</keyword>
<feature type="transmembrane region" description="Helical" evidence="1">
    <location>
        <begin position="85"/>
        <end position="103"/>
    </location>
</feature>
<feature type="transmembrane region" description="Helical" evidence="1">
    <location>
        <begin position="124"/>
        <end position="151"/>
    </location>
</feature>
<keyword evidence="1" id="KW-0472">Membrane</keyword>
<feature type="domain" description="DUF6533" evidence="2">
    <location>
        <begin position="24"/>
        <end position="51"/>
    </location>
</feature>
<organism evidence="3 4">
    <name type="scientific">Lentinus brumalis</name>
    <dbReference type="NCBI Taxonomy" id="2498619"/>
    <lineage>
        <taxon>Eukaryota</taxon>
        <taxon>Fungi</taxon>
        <taxon>Dikarya</taxon>
        <taxon>Basidiomycota</taxon>
        <taxon>Agaricomycotina</taxon>
        <taxon>Agaricomycetes</taxon>
        <taxon>Polyporales</taxon>
        <taxon>Polyporaceae</taxon>
        <taxon>Lentinus</taxon>
    </lineage>
</organism>
<evidence type="ECO:0000259" key="2">
    <source>
        <dbReference type="Pfam" id="PF20151"/>
    </source>
</evidence>
<reference evidence="3 4" key="1">
    <citation type="journal article" date="2018" name="Biotechnol. Biofuels">
        <title>Integrative visual omics of the white-rot fungus Polyporus brumalis exposes the biotechnological potential of its oxidative enzymes for delignifying raw plant biomass.</title>
        <authorList>
            <person name="Miyauchi S."/>
            <person name="Rancon A."/>
            <person name="Drula E."/>
            <person name="Hage H."/>
            <person name="Chaduli D."/>
            <person name="Favel A."/>
            <person name="Grisel S."/>
            <person name="Henrissat B."/>
            <person name="Herpoel-Gimbert I."/>
            <person name="Ruiz-Duenas F.J."/>
            <person name="Chevret D."/>
            <person name="Hainaut M."/>
            <person name="Lin J."/>
            <person name="Wang M."/>
            <person name="Pangilinan J."/>
            <person name="Lipzen A."/>
            <person name="Lesage-Meessen L."/>
            <person name="Navarro D."/>
            <person name="Riley R."/>
            <person name="Grigoriev I.V."/>
            <person name="Zhou S."/>
            <person name="Raouche S."/>
            <person name="Rosso M.N."/>
        </authorList>
    </citation>
    <scope>NUCLEOTIDE SEQUENCE [LARGE SCALE GENOMIC DNA]</scope>
    <source>
        <strain evidence="3 4">BRFM 1820</strain>
    </source>
</reference>
<dbReference type="EMBL" id="KZ857408">
    <property type="protein sequence ID" value="RDX48912.1"/>
    <property type="molecule type" value="Genomic_DNA"/>
</dbReference>
<dbReference type="InterPro" id="IPR045340">
    <property type="entry name" value="DUF6533"/>
</dbReference>
<evidence type="ECO:0000313" key="3">
    <source>
        <dbReference type="EMBL" id="RDX48912.1"/>
    </source>
</evidence>
<keyword evidence="1" id="KW-1133">Transmembrane helix</keyword>
<feature type="transmembrane region" description="Helical" evidence="1">
    <location>
        <begin position="53"/>
        <end position="73"/>
    </location>
</feature>
<protein>
    <recommendedName>
        <fullName evidence="2">DUF6533 domain-containing protein</fullName>
    </recommendedName>
</protein>
<evidence type="ECO:0000256" key="1">
    <source>
        <dbReference type="SAM" id="Phobius"/>
    </source>
</evidence>
<feature type="transmembrane region" description="Helical" evidence="1">
    <location>
        <begin position="23"/>
        <end position="41"/>
    </location>
</feature>
<name>A0A371D8S5_9APHY</name>
<dbReference type="Proteomes" id="UP000256964">
    <property type="component" value="Unassembled WGS sequence"/>
</dbReference>